<dbReference type="EMBL" id="QYAC01000003">
    <property type="protein sequence ID" value="MBL3678892.1"/>
    <property type="molecule type" value="Genomic_DNA"/>
</dbReference>
<keyword evidence="2" id="KW-0732">Signal</keyword>
<comment type="caution">
    <text evidence="3">The sequence shown here is derived from an EMBL/GenBank/DDBJ whole genome shotgun (WGS) entry which is preliminary data.</text>
</comment>
<organism evidence="3 4">
    <name type="scientific">Leucobacter chromiireducens subsp. solipictus</name>
    <dbReference type="NCBI Taxonomy" id="398235"/>
    <lineage>
        <taxon>Bacteria</taxon>
        <taxon>Bacillati</taxon>
        <taxon>Actinomycetota</taxon>
        <taxon>Actinomycetes</taxon>
        <taxon>Micrococcales</taxon>
        <taxon>Microbacteriaceae</taxon>
        <taxon>Leucobacter</taxon>
    </lineage>
</organism>
<dbReference type="Proteomes" id="UP001645859">
    <property type="component" value="Unassembled WGS sequence"/>
</dbReference>
<feature type="region of interest" description="Disordered" evidence="1">
    <location>
        <begin position="37"/>
        <end position="69"/>
    </location>
</feature>
<gene>
    <name evidence="3" type="ORF">D3230_06230</name>
</gene>
<sequence>MKFSTLRHRSTIATAAALATAALAVTALAGCAAPDANADTPAPAAETTPQPKPAPEPESTPMLQPIHPSLTIPDTYEQVTTRDEHHDGHPVTVTRAQANGELNYGGEHVTTVVGEDGTIYGYTRQAAAFTADAMPSSEEAERVALEFLNSIDPGFASGLTVQWIDQHDETITGADGTPVTVTGMKVKTRHASGLYTWVIVGANNEIVTYERDITWNSDHSHRQTAMWLHDAWITARDNGGAELGGLNAPLNS</sequence>
<protein>
    <recommendedName>
        <fullName evidence="5">Lipoprotein</fullName>
    </recommendedName>
</protein>
<dbReference type="PROSITE" id="PS51257">
    <property type="entry name" value="PROKAR_LIPOPROTEIN"/>
    <property type="match status" value="1"/>
</dbReference>
<keyword evidence="4" id="KW-1185">Reference proteome</keyword>
<feature type="signal peptide" evidence="2">
    <location>
        <begin position="1"/>
        <end position="38"/>
    </location>
</feature>
<evidence type="ECO:0000256" key="2">
    <source>
        <dbReference type="SAM" id="SignalP"/>
    </source>
</evidence>
<name>A0ABS1SF01_9MICO</name>
<proteinExistence type="predicted"/>
<accession>A0ABS1SF01</accession>
<reference evidence="3 4" key="1">
    <citation type="submission" date="2018-09" db="EMBL/GenBank/DDBJ databases">
        <title>Comparative genomics of Leucobacter spp.</title>
        <authorList>
            <person name="Reis A.C."/>
            <person name="Kolvenbach B.A."/>
            <person name="Corvini P.F.X."/>
            <person name="Nunes O.C."/>
        </authorList>
    </citation>
    <scope>NUCLEOTIDE SEQUENCE [LARGE SCALE GENOMIC DNA]</scope>
    <source>
        <strain evidence="3 4">TAN 31504</strain>
    </source>
</reference>
<evidence type="ECO:0000313" key="4">
    <source>
        <dbReference type="Proteomes" id="UP001645859"/>
    </source>
</evidence>
<feature type="chain" id="PRO_5046542836" description="Lipoprotein" evidence="2">
    <location>
        <begin position="39"/>
        <end position="252"/>
    </location>
</feature>
<evidence type="ECO:0008006" key="5">
    <source>
        <dbReference type="Google" id="ProtNLM"/>
    </source>
</evidence>
<evidence type="ECO:0000256" key="1">
    <source>
        <dbReference type="SAM" id="MobiDB-lite"/>
    </source>
</evidence>
<dbReference type="RefSeq" id="WP_202344167.1">
    <property type="nucleotide sequence ID" value="NZ_BAAAPI010000013.1"/>
</dbReference>
<evidence type="ECO:0000313" key="3">
    <source>
        <dbReference type="EMBL" id="MBL3678892.1"/>
    </source>
</evidence>
<feature type="compositionally biased region" description="Low complexity" evidence="1">
    <location>
        <begin position="37"/>
        <end position="49"/>
    </location>
</feature>